<reference evidence="14 15" key="1">
    <citation type="submission" date="2019-03" db="EMBL/GenBank/DDBJ databases">
        <authorList>
            <person name="Sebastian G."/>
            <person name="Baumann P."/>
            <person name="Ruckert C."/>
            <person name="Kalinowski J."/>
            <person name="Nebel B."/>
            <person name="Takors R."/>
            <person name="Blombach B."/>
        </authorList>
    </citation>
    <scope>NUCLEOTIDE SEQUENCE [LARGE SCALE GENOMIC DNA]</scope>
    <source>
        <strain evidence="14 15">DSM 1084</strain>
    </source>
</reference>
<feature type="domain" description="Acetyl-CoA dehydrogenase-like C-terminal" evidence="13">
    <location>
        <begin position="478"/>
        <end position="593"/>
    </location>
</feature>
<dbReference type="InterPro" id="IPR006091">
    <property type="entry name" value="Acyl-CoA_Oxase/DH_mid-dom"/>
</dbReference>
<evidence type="ECO:0000256" key="6">
    <source>
        <dbReference type="ARBA" id="ARBA00051388"/>
    </source>
</evidence>
<dbReference type="InterPro" id="IPR052166">
    <property type="entry name" value="Diverse_Acyl-CoA_DH"/>
</dbReference>
<gene>
    <name evidence="14" type="primary">mmgC1</name>
    <name evidence="14" type="ORF">HPF_03490</name>
</gene>
<dbReference type="PANTHER" id="PTHR42803:SF1">
    <property type="entry name" value="BROAD-SPECIFICITY LINEAR ACYL-COA DEHYDROGENASE FADE5"/>
    <property type="match status" value="1"/>
</dbReference>
<protein>
    <recommendedName>
        <fullName evidence="9">3-methylmercaptopropionyl-CoA dehydrogenase</fullName>
        <ecNumber evidence="8">1.3.99.41</ecNumber>
    </recommendedName>
</protein>
<dbReference type="InterPro" id="IPR025878">
    <property type="entry name" value="Acyl-CoA_dh-like_C_dom"/>
</dbReference>
<dbReference type="RefSeq" id="WP_133155758.1">
    <property type="nucleotide sequence ID" value="NZ_CP037867.1"/>
</dbReference>
<evidence type="ECO:0000259" key="10">
    <source>
        <dbReference type="Pfam" id="PF00441"/>
    </source>
</evidence>
<dbReference type="InterPro" id="IPR037069">
    <property type="entry name" value="AcylCoA_DH/ox_N_sf"/>
</dbReference>
<dbReference type="KEGG" id="hpse:HPF_03490"/>
<keyword evidence="3" id="KW-0285">Flavoprotein</keyword>
<evidence type="ECO:0000313" key="14">
    <source>
        <dbReference type="EMBL" id="QBM26731.1"/>
    </source>
</evidence>
<evidence type="ECO:0000256" key="9">
    <source>
        <dbReference type="ARBA" id="ARBA00069043"/>
    </source>
</evidence>
<dbReference type="InterPro" id="IPR013786">
    <property type="entry name" value="AcylCoA_DH/ox_N"/>
</dbReference>
<name>A0A4P6WZA6_HYDPS</name>
<comment type="function">
    <text evidence="7">Involved in the assimilation of dimethylsulphoniopropionate (DMSP), an important compound in the fixation of carbon in marine phytoplankton, by mediating the conversion of 3-(methylthio)propanoyl-CoA (MMPA-CoA) to 3-(methylthio)acryloyl-CoA (MTA-CoA).</text>
</comment>
<evidence type="ECO:0000256" key="3">
    <source>
        <dbReference type="ARBA" id="ARBA00022630"/>
    </source>
</evidence>
<dbReference type="Pfam" id="PF12806">
    <property type="entry name" value="Acyl-CoA_dh_C"/>
    <property type="match status" value="1"/>
</dbReference>
<dbReference type="Pfam" id="PF02771">
    <property type="entry name" value="Acyl-CoA_dh_N"/>
    <property type="match status" value="1"/>
</dbReference>
<dbReference type="Pfam" id="PF02770">
    <property type="entry name" value="Acyl-CoA_dh_M"/>
    <property type="match status" value="1"/>
</dbReference>
<evidence type="ECO:0000256" key="1">
    <source>
        <dbReference type="ARBA" id="ARBA00001974"/>
    </source>
</evidence>
<feature type="domain" description="Acyl-CoA oxidase/dehydrogenase middle" evidence="11">
    <location>
        <begin position="165"/>
        <end position="273"/>
    </location>
</feature>
<comment type="cofactor">
    <cofactor evidence="1">
        <name>FAD</name>
        <dbReference type="ChEBI" id="CHEBI:57692"/>
    </cofactor>
</comment>
<evidence type="ECO:0000313" key="15">
    <source>
        <dbReference type="Proteomes" id="UP000293912"/>
    </source>
</evidence>
<dbReference type="InterPro" id="IPR036250">
    <property type="entry name" value="AcylCo_DH-like_C"/>
</dbReference>
<comment type="similarity">
    <text evidence="2">Belongs to the acyl-CoA dehydrogenase family.</text>
</comment>
<organism evidence="14 15">
    <name type="scientific">Hydrogenophaga pseudoflava</name>
    <name type="common">Pseudomonas carboxydoflava</name>
    <dbReference type="NCBI Taxonomy" id="47421"/>
    <lineage>
        <taxon>Bacteria</taxon>
        <taxon>Pseudomonadati</taxon>
        <taxon>Pseudomonadota</taxon>
        <taxon>Betaproteobacteria</taxon>
        <taxon>Burkholderiales</taxon>
        <taxon>Comamonadaceae</taxon>
        <taxon>Hydrogenophaga</taxon>
    </lineage>
</organism>
<evidence type="ECO:0000259" key="11">
    <source>
        <dbReference type="Pfam" id="PF02770"/>
    </source>
</evidence>
<dbReference type="InterPro" id="IPR009100">
    <property type="entry name" value="AcylCoA_DH/oxidase_NM_dom_sf"/>
</dbReference>
<keyword evidence="15" id="KW-1185">Reference proteome</keyword>
<accession>A0A4P6WZA6</accession>
<evidence type="ECO:0000259" key="12">
    <source>
        <dbReference type="Pfam" id="PF02771"/>
    </source>
</evidence>
<evidence type="ECO:0000256" key="4">
    <source>
        <dbReference type="ARBA" id="ARBA00022827"/>
    </source>
</evidence>
<dbReference type="Pfam" id="PF00441">
    <property type="entry name" value="Acyl-CoA_dh_1"/>
    <property type="match status" value="1"/>
</dbReference>
<dbReference type="SUPFAM" id="SSF56645">
    <property type="entry name" value="Acyl-CoA dehydrogenase NM domain-like"/>
    <property type="match status" value="1"/>
</dbReference>
<sequence length="598" mass="64971">MPVYNPPLRDMQFVMHEVLNVSADFQSMPQHAEMDADTINAVLEEAGKFASQVIFPLNISGDTEGCTLDKTTHEVKTPAGFKEAYKTYTDGGWSALSCDPEYGGQGLPLVVNQCLYEMMNSANQAWTMYPGLSHGAYAALHEHGTPEQKALYLPKLVSGEWTGTMCLTEPHCGTDLGLMRTKAEPQADGTYKITGNKIFISAGEHDMAANIVHLVLARLPDAPPGIKGISLFVVPKFLASADGTLGARNGIYCGGLEHKMGIHGNATAQIVIDGAIGTLVGQPHKGMQAMFVMMNAARLGVGNQSLGLTEVAYQNALAYAKDRIQMRSLSGAKAKDKPADPIIVHPDVRKMLLTAKAYAEGGRALAMFSSVLLEKVHHHPDEKVRKDSDEMLSLLTPIVKAFLTDNGYQAATMCQQVFGGHGYIKEWGMEQFVRDARINMIYEGTNTIQSLDLLGRKVLGNNGATLKKFGKLVTALVMEEGVNEKMAEFINPLAVLGEQITKFTMEIGFKGLQNPDEVGAAAVDYLRVAGHLVFGYFWARMAQVSLQKIAEGSTDPFYTAKLQTARFYFAKLFPETATLMRTARAGSKVLMDTDAALA</sequence>
<evidence type="ECO:0000256" key="2">
    <source>
        <dbReference type="ARBA" id="ARBA00009347"/>
    </source>
</evidence>
<evidence type="ECO:0000256" key="8">
    <source>
        <dbReference type="ARBA" id="ARBA00066694"/>
    </source>
</evidence>
<dbReference type="InterPro" id="IPR046373">
    <property type="entry name" value="Acyl-CoA_Oxase/DH_mid-dom_sf"/>
</dbReference>
<comment type="catalytic activity">
    <reaction evidence="6">
        <text>3-(methylsulfanyl)propanoyl-CoA + oxidized [electron-transfer flavoprotein] + H(+) = 3-(methylsulfanyl)acryloyl-CoA + reduced [electron-transfer flavoprotein]</text>
        <dbReference type="Rhea" id="RHEA:52612"/>
        <dbReference type="Rhea" id="RHEA-COMP:10685"/>
        <dbReference type="Rhea" id="RHEA-COMP:10686"/>
        <dbReference type="ChEBI" id="CHEBI:15378"/>
        <dbReference type="ChEBI" id="CHEBI:57692"/>
        <dbReference type="ChEBI" id="CHEBI:58307"/>
        <dbReference type="ChEBI" id="CHEBI:82815"/>
        <dbReference type="ChEBI" id="CHEBI:84994"/>
        <dbReference type="EC" id="1.3.99.41"/>
    </reaction>
    <physiologicalReaction direction="left-to-right" evidence="6">
        <dbReference type="Rhea" id="RHEA:52613"/>
    </physiologicalReaction>
</comment>
<dbReference type="GO" id="GO:0016627">
    <property type="term" value="F:oxidoreductase activity, acting on the CH-CH group of donors"/>
    <property type="evidence" value="ECO:0007669"/>
    <property type="project" value="InterPro"/>
</dbReference>
<dbReference type="EC" id="1.3.99.41" evidence="8"/>
<dbReference type="Proteomes" id="UP000293912">
    <property type="component" value="Chromosome"/>
</dbReference>
<dbReference type="Gene3D" id="1.20.140.10">
    <property type="entry name" value="Butyryl-CoA Dehydrogenase, subunit A, domain 3"/>
    <property type="match status" value="1"/>
</dbReference>
<dbReference type="PANTHER" id="PTHR42803">
    <property type="entry name" value="ACYL-COA DEHYDROGENASE"/>
    <property type="match status" value="1"/>
</dbReference>
<dbReference type="GO" id="GO:0050660">
    <property type="term" value="F:flavin adenine dinucleotide binding"/>
    <property type="evidence" value="ECO:0007669"/>
    <property type="project" value="InterPro"/>
</dbReference>
<evidence type="ECO:0000259" key="13">
    <source>
        <dbReference type="Pfam" id="PF12806"/>
    </source>
</evidence>
<keyword evidence="4" id="KW-0274">FAD</keyword>
<dbReference type="SUPFAM" id="SSF47203">
    <property type="entry name" value="Acyl-CoA dehydrogenase C-terminal domain-like"/>
    <property type="match status" value="1"/>
</dbReference>
<dbReference type="EMBL" id="CP037867">
    <property type="protein sequence ID" value="QBM26731.1"/>
    <property type="molecule type" value="Genomic_DNA"/>
</dbReference>
<feature type="domain" description="Acyl-CoA dehydrogenase/oxidase N-terminal" evidence="12">
    <location>
        <begin position="82"/>
        <end position="160"/>
    </location>
</feature>
<dbReference type="AlphaFoldDB" id="A0A4P6WZA6"/>
<dbReference type="InterPro" id="IPR009075">
    <property type="entry name" value="AcylCo_DH/oxidase_C"/>
</dbReference>
<feature type="domain" description="Acyl-CoA dehydrogenase/oxidase C-terminal" evidence="10">
    <location>
        <begin position="285"/>
        <end position="451"/>
    </location>
</feature>
<evidence type="ECO:0000256" key="5">
    <source>
        <dbReference type="ARBA" id="ARBA00023002"/>
    </source>
</evidence>
<keyword evidence="5 14" id="KW-0560">Oxidoreductase</keyword>
<dbReference type="Gene3D" id="2.40.110.10">
    <property type="entry name" value="Butyryl-CoA Dehydrogenase, subunit A, domain 2"/>
    <property type="match status" value="1"/>
</dbReference>
<dbReference type="Gene3D" id="1.10.540.10">
    <property type="entry name" value="Acyl-CoA dehydrogenase/oxidase, N-terminal domain"/>
    <property type="match status" value="1"/>
</dbReference>
<dbReference type="FunFam" id="2.40.110.10:FF:000031">
    <property type="entry name" value="Acyl-CoA dehydrogenase, putative"/>
    <property type="match status" value="1"/>
</dbReference>
<evidence type="ECO:0000256" key="7">
    <source>
        <dbReference type="ARBA" id="ARBA00058683"/>
    </source>
</evidence>
<proteinExistence type="inferred from homology"/>